<dbReference type="Proteomes" id="UP001345963">
    <property type="component" value="Unassembled WGS sequence"/>
</dbReference>
<keyword evidence="1" id="KW-0732">Signal</keyword>
<feature type="chain" id="PRO_5047181006" description="Secreted protein" evidence="1">
    <location>
        <begin position="19"/>
        <end position="87"/>
    </location>
</feature>
<evidence type="ECO:0008006" key="4">
    <source>
        <dbReference type="Google" id="ProtNLM"/>
    </source>
</evidence>
<dbReference type="EMBL" id="JAHUTI010019732">
    <property type="protein sequence ID" value="MED6237866.1"/>
    <property type="molecule type" value="Genomic_DNA"/>
</dbReference>
<proteinExistence type="predicted"/>
<organism evidence="2 3">
    <name type="scientific">Ataeniobius toweri</name>
    <dbReference type="NCBI Taxonomy" id="208326"/>
    <lineage>
        <taxon>Eukaryota</taxon>
        <taxon>Metazoa</taxon>
        <taxon>Chordata</taxon>
        <taxon>Craniata</taxon>
        <taxon>Vertebrata</taxon>
        <taxon>Euteleostomi</taxon>
        <taxon>Actinopterygii</taxon>
        <taxon>Neopterygii</taxon>
        <taxon>Teleostei</taxon>
        <taxon>Neoteleostei</taxon>
        <taxon>Acanthomorphata</taxon>
        <taxon>Ovalentaria</taxon>
        <taxon>Atherinomorphae</taxon>
        <taxon>Cyprinodontiformes</taxon>
        <taxon>Goodeidae</taxon>
        <taxon>Ataeniobius</taxon>
    </lineage>
</organism>
<protein>
    <recommendedName>
        <fullName evidence="4">Secreted protein</fullName>
    </recommendedName>
</protein>
<evidence type="ECO:0000256" key="1">
    <source>
        <dbReference type="SAM" id="SignalP"/>
    </source>
</evidence>
<comment type="caution">
    <text evidence="2">The sequence shown here is derived from an EMBL/GenBank/DDBJ whole genome shotgun (WGS) entry which is preliminary data.</text>
</comment>
<evidence type="ECO:0000313" key="3">
    <source>
        <dbReference type="Proteomes" id="UP001345963"/>
    </source>
</evidence>
<name>A0ABU7AI41_9TELE</name>
<reference evidence="2 3" key="1">
    <citation type="submission" date="2021-07" db="EMBL/GenBank/DDBJ databases">
        <authorList>
            <person name="Palmer J.M."/>
        </authorList>
    </citation>
    <scope>NUCLEOTIDE SEQUENCE [LARGE SCALE GENOMIC DNA]</scope>
    <source>
        <strain evidence="2 3">AT_MEX2019</strain>
        <tissue evidence="2">Muscle</tissue>
    </source>
</reference>
<evidence type="ECO:0000313" key="2">
    <source>
        <dbReference type="EMBL" id="MED6237866.1"/>
    </source>
</evidence>
<keyword evidence="3" id="KW-1185">Reference proteome</keyword>
<gene>
    <name evidence="2" type="ORF">ATANTOWER_026349</name>
</gene>
<sequence length="87" mass="9709">MGLGLLLIVLFRVRFIGSFVLISSHLHRQHVRTHRCTLFYQLLLWGTSQSTAGQQLSGRCPSISKHNLATHGLIQEPATLCSRGQTI</sequence>
<feature type="signal peptide" evidence="1">
    <location>
        <begin position="1"/>
        <end position="18"/>
    </location>
</feature>
<accession>A0ABU7AI41</accession>